<dbReference type="SUPFAM" id="SSF48317">
    <property type="entry name" value="Acid phosphatase/Vanadium-dependent haloperoxidase"/>
    <property type="match status" value="1"/>
</dbReference>
<reference evidence="3 4" key="1">
    <citation type="submission" date="2019-05" db="EMBL/GenBank/DDBJ databases">
        <title>Erythrobacter marisflavi sp. nov., isolated from isolated from water of an estuary environment.</title>
        <authorList>
            <person name="Yoon J.-H."/>
        </authorList>
    </citation>
    <scope>NUCLEOTIDE SEQUENCE [LARGE SCALE GENOMIC DNA]</scope>
    <source>
        <strain evidence="3 4">KEM-5</strain>
    </source>
</reference>
<keyword evidence="1" id="KW-0472">Membrane</keyword>
<dbReference type="SMART" id="SM00014">
    <property type="entry name" value="acidPPc"/>
    <property type="match status" value="1"/>
</dbReference>
<dbReference type="InterPro" id="IPR036938">
    <property type="entry name" value="PAP2/HPO_sf"/>
</dbReference>
<evidence type="ECO:0000313" key="4">
    <source>
        <dbReference type="Proteomes" id="UP000309668"/>
    </source>
</evidence>
<feature type="transmembrane region" description="Helical" evidence="1">
    <location>
        <begin position="34"/>
        <end position="51"/>
    </location>
</feature>
<organism evidence="3 4">
    <name type="scientific">Qipengyuania marisflavi</name>
    <dbReference type="NCBI Taxonomy" id="2486356"/>
    <lineage>
        <taxon>Bacteria</taxon>
        <taxon>Pseudomonadati</taxon>
        <taxon>Pseudomonadota</taxon>
        <taxon>Alphaproteobacteria</taxon>
        <taxon>Sphingomonadales</taxon>
        <taxon>Erythrobacteraceae</taxon>
        <taxon>Qipengyuania</taxon>
    </lineage>
</organism>
<name>A0A5S3P766_9SPHN</name>
<dbReference type="Proteomes" id="UP000309668">
    <property type="component" value="Unassembled WGS sequence"/>
</dbReference>
<sequence length="263" mass="27235">MIADIDITLFEAANQIAGRSFTLDALMALAMENPLVKGGPIAACFLFAWWYRADAETLAKRRATLLLTLAALFLIAPVMKLVSSQGGLSPRPLVQSERTIVLESGALRPLSQVAYTAPETGLAAGLTRGAKGGTVAPNDLASFPSDHAALFAAFAAGIFLAMRTAGLVALGWGVFGIMLPRVATGMHWPSDMAAGALAGLAVLAAVLLAGRTVLVGPVAAVQVWAEKCPGWTQALLFLLLAEVASAMGTLQRLAELASGILGR</sequence>
<accession>A0A5S3P766</accession>
<feature type="domain" description="Phosphatidic acid phosphatase type 2/haloperoxidase" evidence="2">
    <location>
        <begin position="78"/>
        <end position="207"/>
    </location>
</feature>
<feature type="transmembrane region" description="Helical" evidence="1">
    <location>
        <begin position="148"/>
        <end position="180"/>
    </location>
</feature>
<feature type="transmembrane region" description="Helical" evidence="1">
    <location>
        <begin position="63"/>
        <end position="82"/>
    </location>
</feature>
<comment type="caution">
    <text evidence="3">The sequence shown here is derived from an EMBL/GenBank/DDBJ whole genome shotgun (WGS) entry which is preliminary data.</text>
</comment>
<dbReference type="Pfam" id="PF01569">
    <property type="entry name" value="PAP2"/>
    <property type="match status" value="1"/>
</dbReference>
<dbReference type="EMBL" id="VCAO01000002">
    <property type="protein sequence ID" value="TMM49073.1"/>
    <property type="molecule type" value="Genomic_DNA"/>
</dbReference>
<dbReference type="RefSeq" id="WP_138617210.1">
    <property type="nucleotide sequence ID" value="NZ_VCAO01000002.1"/>
</dbReference>
<gene>
    <name evidence="3" type="ORF">FEV51_06820</name>
</gene>
<keyword evidence="4" id="KW-1185">Reference proteome</keyword>
<proteinExistence type="predicted"/>
<evidence type="ECO:0000313" key="3">
    <source>
        <dbReference type="EMBL" id="TMM49073.1"/>
    </source>
</evidence>
<keyword evidence="1" id="KW-1133">Transmembrane helix</keyword>
<dbReference type="InterPro" id="IPR000326">
    <property type="entry name" value="PAP2/HPO"/>
</dbReference>
<keyword evidence="1" id="KW-0812">Transmembrane</keyword>
<protein>
    <submittedName>
        <fullName evidence="3">Phosphatase PAP2 family protein</fullName>
    </submittedName>
</protein>
<evidence type="ECO:0000256" key="1">
    <source>
        <dbReference type="SAM" id="Phobius"/>
    </source>
</evidence>
<evidence type="ECO:0000259" key="2">
    <source>
        <dbReference type="SMART" id="SM00014"/>
    </source>
</evidence>
<feature type="transmembrane region" description="Helical" evidence="1">
    <location>
        <begin position="192"/>
        <end position="214"/>
    </location>
</feature>
<dbReference type="OrthoDB" id="9801622at2"/>
<dbReference type="Gene3D" id="1.20.144.10">
    <property type="entry name" value="Phosphatidic acid phosphatase type 2/haloperoxidase"/>
    <property type="match status" value="1"/>
</dbReference>
<dbReference type="AlphaFoldDB" id="A0A5S3P766"/>